<accession>A0ABU4GQ06</accession>
<proteinExistence type="predicted"/>
<comment type="caution">
    <text evidence="2">The sequence shown here is derived from an EMBL/GenBank/DDBJ whole genome shotgun (WGS) entry which is preliminary data.</text>
</comment>
<gene>
    <name evidence="2" type="ORF">RZO55_19090</name>
</gene>
<evidence type="ECO:0000313" key="2">
    <source>
        <dbReference type="EMBL" id="MDW2799684.1"/>
    </source>
</evidence>
<reference evidence="2 3" key="1">
    <citation type="submission" date="2023-10" db="EMBL/GenBank/DDBJ databases">
        <title>A novel Glycoside Hydrolase 43-Like Enzyme from Clostrdium boliviensis is an Endo-xylanase, and a Candidate for Xylooligosaccharides Production from Different Xylan Substrates.</title>
        <authorList>
            <person name="Alvarez M.T."/>
            <person name="Rocabado-Villegas L.R."/>
            <person name="Salas-Veizaga D.M."/>
            <person name="Linares-Pasten J.A."/>
            <person name="Gudmundsdottir E.E."/>
            <person name="Hreggvidsson G.O."/>
            <person name="Adlercreutz P."/>
            <person name="Nordberg Karlsson E."/>
        </authorList>
    </citation>
    <scope>NUCLEOTIDE SEQUENCE [LARGE SCALE GENOMIC DNA]</scope>
    <source>
        <strain evidence="2 3">E-1</strain>
    </source>
</reference>
<sequence length="65" mass="7754">MLSMDDIKYIKRLYESEGISIRKIMRRTGYHYETVKKYLDMEDFNEPLHPPKDSSTEACHRSMAP</sequence>
<feature type="compositionally biased region" description="Basic and acidic residues" evidence="1">
    <location>
        <begin position="49"/>
        <end position="65"/>
    </location>
</feature>
<evidence type="ECO:0000256" key="1">
    <source>
        <dbReference type="SAM" id="MobiDB-lite"/>
    </source>
</evidence>
<evidence type="ECO:0000313" key="3">
    <source>
        <dbReference type="Proteomes" id="UP001276854"/>
    </source>
</evidence>
<name>A0ABU4GQ06_9CLOT</name>
<dbReference type="Gene3D" id="1.10.10.60">
    <property type="entry name" value="Homeodomain-like"/>
    <property type="match status" value="1"/>
</dbReference>
<dbReference type="Proteomes" id="UP001276854">
    <property type="component" value="Unassembled WGS sequence"/>
</dbReference>
<evidence type="ECO:0008006" key="4">
    <source>
        <dbReference type="Google" id="ProtNLM"/>
    </source>
</evidence>
<protein>
    <recommendedName>
        <fullName evidence="4">Transposase</fullName>
    </recommendedName>
</protein>
<dbReference type="EMBL" id="JAWONS010000280">
    <property type="protein sequence ID" value="MDW2799684.1"/>
    <property type="molecule type" value="Genomic_DNA"/>
</dbReference>
<keyword evidence="3" id="KW-1185">Reference proteome</keyword>
<feature type="region of interest" description="Disordered" evidence="1">
    <location>
        <begin position="46"/>
        <end position="65"/>
    </location>
</feature>
<organism evidence="2 3">
    <name type="scientific">Clostridium boliviensis</name>
    <dbReference type="NCBI Taxonomy" id="318465"/>
    <lineage>
        <taxon>Bacteria</taxon>
        <taxon>Bacillati</taxon>
        <taxon>Bacillota</taxon>
        <taxon>Clostridia</taxon>
        <taxon>Eubacteriales</taxon>
        <taxon>Clostridiaceae</taxon>
        <taxon>Clostridium</taxon>
    </lineage>
</organism>